<dbReference type="InterPro" id="IPR028098">
    <property type="entry name" value="Glyco_trans_4-like_N"/>
</dbReference>
<reference evidence="3" key="1">
    <citation type="submission" date="2018-05" db="EMBL/GenBank/DDBJ databases">
        <authorList>
            <person name="Lanie J.A."/>
            <person name="Ng W.-L."/>
            <person name="Kazmierczak K.M."/>
            <person name="Andrzejewski T.M."/>
            <person name="Davidsen T.M."/>
            <person name="Wayne K.J."/>
            <person name="Tettelin H."/>
            <person name="Glass J.I."/>
            <person name="Rusch D."/>
            <person name="Podicherti R."/>
            <person name="Tsui H.-C.T."/>
            <person name="Winkler M.E."/>
        </authorList>
    </citation>
    <scope>NUCLEOTIDE SEQUENCE</scope>
</reference>
<dbReference type="PANTHER" id="PTHR45947">
    <property type="entry name" value="SULFOQUINOVOSYL TRANSFERASE SQD2"/>
    <property type="match status" value="1"/>
</dbReference>
<organism evidence="3">
    <name type="scientific">marine metagenome</name>
    <dbReference type="NCBI Taxonomy" id="408172"/>
    <lineage>
        <taxon>unclassified sequences</taxon>
        <taxon>metagenomes</taxon>
        <taxon>ecological metagenomes</taxon>
    </lineage>
</organism>
<dbReference type="Pfam" id="PF13524">
    <property type="entry name" value="Glyco_trans_1_2"/>
    <property type="match status" value="1"/>
</dbReference>
<dbReference type="Gene3D" id="3.40.50.2000">
    <property type="entry name" value="Glycogen Phosphorylase B"/>
    <property type="match status" value="2"/>
</dbReference>
<evidence type="ECO:0000259" key="1">
    <source>
        <dbReference type="Pfam" id="PF13524"/>
    </source>
</evidence>
<protein>
    <submittedName>
        <fullName evidence="3">Uncharacterized protein</fullName>
    </submittedName>
</protein>
<dbReference type="GO" id="GO:0016757">
    <property type="term" value="F:glycosyltransferase activity"/>
    <property type="evidence" value="ECO:0007669"/>
    <property type="project" value="TreeGrafter"/>
</dbReference>
<accession>A0A381NNP4</accession>
<evidence type="ECO:0000259" key="2">
    <source>
        <dbReference type="Pfam" id="PF13579"/>
    </source>
</evidence>
<dbReference type="EMBL" id="UINC01000458">
    <property type="protein sequence ID" value="SUZ55744.1"/>
    <property type="molecule type" value="Genomic_DNA"/>
</dbReference>
<dbReference type="PANTHER" id="PTHR45947:SF3">
    <property type="entry name" value="SULFOQUINOVOSYL TRANSFERASE SQD2"/>
    <property type="match status" value="1"/>
</dbReference>
<feature type="non-terminal residue" evidence="3">
    <location>
        <position position="1"/>
    </location>
</feature>
<gene>
    <name evidence="3" type="ORF">METZ01_LOCUS8598</name>
</gene>
<feature type="domain" description="Glycosyltransferase subfamily 4-like N-terminal" evidence="2">
    <location>
        <begin position="18"/>
        <end position="163"/>
    </location>
</feature>
<dbReference type="AlphaFoldDB" id="A0A381NNP4"/>
<dbReference type="InterPro" id="IPR055259">
    <property type="entry name" value="YkvP/CgeB_Glyco_trans-like"/>
</dbReference>
<dbReference type="Pfam" id="PF13579">
    <property type="entry name" value="Glyco_trans_4_4"/>
    <property type="match status" value="1"/>
</dbReference>
<dbReference type="SUPFAM" id="SSF53756">
    <property type="entry name" value="UDP-Glycosyltransferase/glycogen phosphorylase"/>
    <property type="match status" value="1"/>
</dbReference>
<proteinExistence type="predicted"/>
<feature type="domain" description="Spore protein YkvP/CgeB glycosyl transferase-like" evidence="1">
    <location>
        <begin position="257"/>
        <end position="392"/>
    </location>
</feature>
<name>A0A381NNP4_9ZZZZ</name>
<sequence length="408" mass="44804">VAHVVMLRTRLTAGAQPEPVVADTALSLAAQGHEVTLLAWDRDSTAGAEAQAEWGHLVRYRRACPLNAPLAFVRELPRFWCWCLRQIFALRGRNLVIHAHDLDTLPLALFAAKLLRAPLVYDCHENYPALVKGVVSHRAALRLHQLEAALLRRCDGVLAAGPQGLVRLAGMRQRGGAASFSTSVEEALGVLHAEPVDGLREGVTLVGNLKRLAEYPGEQVAARQPVKRMQLLYIGVLEKHPSRGVLETALAVEGLEGVEFLVGGFGTLVPQLERLCSRLQNTRYLGPVPPDEVATRTMEADAVLLALDPTNLNNRLATPNKFYEAMAAGVPLVTCEELLLGHFVADAGIGVAFAWRNWRELRRVIAGLRDAPEERGAMGRRARTLAEERFSWTVCEARLAELYDRLSD</sequence>
<evidence type="ECO:0000313" key="3">
    <source>
        <dbReference type="EMBL" id="SUZ55744.1"/>
    </source>
</evidence>
<dbReference type="InterPro" id="IPR050194">
    <property type="entry name" value="Glycosyltransferase_grp1"/>
</dbReference>